<proteinExistence type="predicted"/>
<dbReference type="EMBL" id="KV417580">
    <property type="protein sequence ID" value="KZP17695.1"/>
    <property type="molecule type" value="Genomic_DNA"/>
</dbReference>
<dbReference type="AlphaFoldDB" id="A0A166GCE5"/>
<name>A0A166GCE5_9AGAM</name>
<dbReference type="OrthoDB" id="2020419at2759"/>
<keyword evidence="3" id="KW-1185">Reference proteome</keyword>
<organism evidence="2 3">
    <name type="scientific">Athelia psychrophila</name>
    <dbReference type="NCBI Taxonomy" id="1759441"/>
    <lineage>
        <taxon>Eukaryota</taxon>
        <taxon>Fungi</taxon>
        <taxon>Dikarya</taxon>
        <taxon>Basidiomycota</taxon>
        <taxon>Agaricomycotina</taxon>
        <taxon>Agaricomycetes</taxon>
        <taxon>Agaricomycetidae</taxon>
        <taxon>Atheliales</taxon>
        <taxon>Atheliaceae</taxon>
        <taxon>Athelia</taxon>
    </lineage>
</organism>
<reference evidence="2 3" key="1">
    <citation type="journal article" date="2016" name="Mol. Biol. Evol.">
        <title>Comparative Genomics of Early-Diverging Mushroom-Forming Fungi Provides Insights into the Origins of Lignocellulose Decay Capabilities.</title>
        <authorList>
            <person name="Nagy L.G."/>
            <person name="Riley R."/>
            <person name="Tritt A."/>
            <person name="Adam C."/>
            <person name="Daum C."/>
            <person name="Floudas D."/>
            <person name="Sun H."/>
            <person name="Yadav J.S."/>
            <person name="Pangilinan J."/>
            <person name="Larsson K.H."/>
            <person name="Matsuura K."/>
            <person name="Barry K."/>
            <person name="Labutti K."/>
            <person name="Kuo R."/>
            <person name="Ohm R.A."/>
            <person name="Bhattacharya S.S."/>
            <person name="Shirouzu T."/>
            <person name="Yoshinaga Y."/>
            <person name="Martin F.M."/>
            <person name="Grigoriev I.V."/>
            <person name="Hibbett D.S."/>
        </authorList>
    </citation>
    <scope>NUCLEOTIDE SEQUENCE [LARGE SCALE GENOMIC DNA]</scope>
    <source>
        <strain evidence="2 3">CBS 109695</strain>
    </source>
</reference>
<evidence type="ECO:0000313" key="3">
    <source>
        <dbReference type="Proteomes" id="UP000076532"/>
    </source>
</evidence>
<evidence type="ECO:0000256" key="1">
    <source>
        <dbReference type="SAM" id="MobiDB-lite"/>
    </source>
</evidence>
<accession>A0A166GCE5</accession>
<gene>
    <name evidence="2" type="ORF">FIBSPDRAFT_23492</name>
</gene>
<dbReference type="Proteomes" id="UP000076532">
    <property type="component" value="Unassembled WGS sequence"/>
</dbReference>
<evidence type="ECO:0000313" key="2">
    <source>
        <dbReference type="EMBL" id="KZP17695.1"/>
    </source>
</evidence>
<feature type="compositionally biased region" description="Basic and acidic residues" evidence="1">
    <location>
        <begin position="509"/>
        <end position="532"/>
    </location>
</feature>
<sequence length="696" mass="76119">MASAHARRRSQATFMLLFSLLMTTFLLCSYGYSSTVRRHVASSRILQLVARSQPAHAARTVLAKSRKDTLPLPRGQLPVVYRSILQKLALLETEPEPGHEVHYEEDDPAHSKNKNRATWPPLVTHIPEPNPSLHSSASTAAQQLQFPFQHTPPSTLPLPLFSHSVCGRPSCRFILPLRVPEQESKARLHFAQIMELGRRLQRIVVLPGVGRSRMGACARWDFGRYYDTGNLSLIGGTGARLETDEEGADTARVVDAETFRLWTATRPGPPRAQFVSLELAPFSGSRSFENSSVTLFGEQGLTAEVLNPASLANISSELELASTSLFPDARCLPMKYPRLELRRFAPITIRPPSRGKERKGGFGAKLVRLLGREDVKAASHVHQDDEDIAAGVPEPDVLVLSYDLRHPLFAPSPPPPPPPVELEYAPALKILAKKLDPSSGPLPLGGRDDADDYLVIHWRMETVPPDDLPLCAEKLVDTLVGLLHPHGQGQPRARSHDGGGLDMDTGVSWEDKDHEQEQEQEREQERDPRETETGSSSIRSSRTVWFASDYPYPITSSSSGSMLEDLPSPKSGTFKNLAPAHAAAISILRAAFLADGPLRGTKLTGLAEELRRVRDRALAENANKGIGIDGEMADDMGVLGILDKLVAIRAGLFISGGKGCGRVSSFTKQIVDARKAAIAEGGEAGLRMRNVVEYFG</sequence>
<feature type="region of interest" description="Disordered" evidence="1">
    <location>
        <begin position="95"/>
        <end position="116"/>
    </location>
</feature>
<feature type="region of interest" description="Disordered" evidence="1">
    <location>
        <begin position="483"/>
        <end position="540"/>
    </location>
</feature>
<protein>
    <submittedName>
        <fullName evidence="2">Uncharacterized protein</fullName>
    </submittedName>
</protein>